<evidence type="ECO:0000313" key="2">
    <source>
        <dbReference type="EMBL" id="AZK44715.1"/>
    </source>
</evidence>
<name>A0A3Q8S376_9FIRM</name>
<keyword evidence="1" id="KW-1133">Transmembrane helix</keyword>
<dbReference type="Proteomes" id="UP000278804">
    <property type="component" value="Chromosome"/>
</dbReference>
<keyword evidence="1" id="KW-0472">Membrane</keyword>
<dbReference type="EMBL" id="CP034234">
    <property type="protein sequence ID" value="AZK44715.1"/>
    <property type="molecule type" value="Genomic_DNA"/>
</dbReference>
<gene>
    <name evidence="2" type="ORF">EEI45_08380</name>
</gene>
<keyword evidence="3" id="KW-1185">Reference proteome</keyword>
<protein>
    <submittedName>
        <fullName evidence="2">Uncharacterized protein</fullName>
    </submittedName>
</protein>
<feature type="transmembrane region" description="Helical" evidence="1">
    <location>
        <begin position="6"/>
        <end position="23"/>
    </location>
</feature>
<evidence type="ECO:0000313" key="3">
    <source>
        <dbReference type="Proteomes" id="UP000278804"/>
    </source>
</evidence>
<keyword evidence="1" id="KW-0812">Transmembrane</keyword>
<dbReference type="RefSeq" id="WP_125164869.1">
    <property type="nucleotide sequence ID" value="NZ_CP034234.1"/>
</dbReference>
<dbReference type="KEGG" id="eri:EEI45_08380"/>
<organism evidence="2 3">
    <name type="scientific">Erysipelothrix piscisicarius</name>
    <dbReference type="NCBI Taxonomy" id="2485784"/>
    <lineage>
        <taxon>Bacteria</taxon>
        <taxon>Bacillati</taxon>
        <taxon>Bacillota</taxon>
        <taxon>Erysipelotrichia</taxon>
        <taxon>Erysipelotrichales</taxon>
        <taxon>Erysipelotrichaceae</taxon>
        <taxon>Erysipelothrix</taxon>
    </lineage>
</organism>
<sequence length="91" mass="10608">MKKNYLIIFLIITNLCALSYIGWKQSQPVPYKSELRVFVEEIARITGESPDTIKEEIRTLAKDNNLNKMEAAQIRLRDAILSQNEHNLFQE</sequence>
<accession>A0A3Q8S376</accession>
<dbReference type="AlphaFoldDB" id="A0A3Q8S376"/>
<proteinExistence type="predicted"/>
<reference evidence="2 3" key="1">
    <citation type="journal article" date="2020" name="Int. J. Syst. Evol. Microbiol.">
        <title>Description of Erysipelothrix piscisicarius sp. nov., an emergent fish pathogen, and assessment of virulence using a tiger barb (Puntigrus tetrazona) infection model.</title>
        <authorList>
            <person name="Pomaranski E.K."/>
            <person name="Griffin M.J."/>
            <person name="Camus A.C."/>
            <person name="Armwood A.R."/>
            <person name="Shelley J."/>
            <person name="Waldbieser G.C."/>
            <person name="LaFrentz B.R."/>
            <person name="Garcia J.C."/>
            <person name="Yanong R."/>
            <person name="Soto E."/>
        </authorList>
    </citation>
    <scope>NUCLEOTIDE SEQUENCE [LARGE SCALE GENOMIC DNA]</scope>
    <source>
        <strain evidence="2 3">15TAL0474</strain>
    </source>
</reference>
<evidence type="ECO:0000256" key="1">
    <source>
        <dbReference type="SAM" id="Phobius"/>
    </source>
</evidence>